<keyword evidence="2" id="KW-0288">FMN</keyword>
<dbReference type="Pfam" id="PF03358">
    <property type="entry name" value="FMN_red"/>
    <property type="match status" value="1"/>
</dbReference>
<keyword evidence="1" id="KW-0285">Flavoprotein</keyword>
<comment type="caution">
    <text evidence="5">The sequence shown here is derived from an EMBL/GenBank/DDBJ whole genome shotgun (WGS) entry which is preliminary data.</text>
</comment>
<proteinExistence type="predicted"/>
<sequence>MSSPGQVAVVVGNPKPASRTLAAATLVARELSGREPDLVVDLATVGAELLDWSSAEVSGLVDAVGKSDLVVVASPTYKGTYTGLLKLFLDRFAGGTGLTGLAVPLLLGGSWAHALAPELTLRPVLTELGATVPGRGLYVIDKEHDDPEPYRPWLDATRPVVADLLGRRA</sequence>
<dbReference type="RefSeq" id="WP_344775303.1">
    <property type="nucleotide sequence ID" value="NZ_BAABAH010000006.1"/>
</dbReference>
<protein>
    <submittedName>
        <fullName evidence="5">NAD(P)H-dependent oxidoreductase</fullName>
    </submittedName>
</protein>
<dbReference type="SUPFAM" id="SSF52218">
    <property type="entry name" value="Flavoproteins"/>
    <property type="match status" value="1"/>
</dbReference>
<feature type="domain" description="NADPH-dependent FMN reductase-like" evidence="4">
    <location>
        <begin position="7"/>
        <end position="144"/>
    </location>
</feature>
<name>A0ABP7IJR6_9ACTN</name>
<dbReference type="InterPro" id="IPR051814">
    <property type="entry name" value="NAD(P)H-dep_FMN_reductase"/>
</dbReference>
<evidence type="ECO:0000313" key="6">
    <source>
        <dbReference type="Proteomes" id="UP001501821"/>
    </source>
</evidence>
<dbReference type="InterPro" id="IPR029039">
    <property type="entry name" value="Flavoprotein-like_sf"/>
</dbReference>
<evidence type="ECO:0000313" key="5">
    <source>
        <dbReference type="EMBL" id="GAA3819969.1"/>
    </source>
</evidence>
<keyword evidence="3" id="KW-0560">Oxidoreductase</keyword>
<dbReference type="InterPro" id="IPR005025">
    <property type="entry name" value="FMN_Rdtase-like_dom"/>
</dbReference>
<dbReference type="Proteomes" id="UP001501821">
    <property type="component" value="Unassembled WGS sequence"/>
</dbReference>
<dbReference type="Gene3D" id="3.40.50.360">
    <property type="match status" value="1"/>
</dbReference>
<gene>
    <name evidence="5" type="ORF">GCM10022242_22100</name>
</gene>
<evidence type="ECO:0000256" key="1">
    <source>
        <dbReference type="ARBA" id="ARBA00022630"/>
    </source>
</evidence>
<dbReference type="EMBL" id="BAABAH010000006">
    <property type="protein sequence ID" value="GAA3819969.1"/>
    <property type="molecule type" value="Genomic_DNA"/>
</dbReference>
<evidence type="ECO:0000259" key="4">
    <source>
        <dbReference type="Pfam" id="PF03358"/>
    </source>
</evidence>
<evidence type="ECO:0000256" key="3">
    <source>
        <dbReference type="ARBA" id="ARBA00023002"/>
    </source>
</evidence>
<organism evidence="5 6">
    <name type="scientific">Nocardioides panacisoli</name>
    <dbReference type="NCBI Taxonomy" id="627624"/>
    <lineage>
        <taxon>Bacteria</taxon>
        <taxon>Bacillati</taxon>
        <taxon>Actinomycetota</taxon>
        <taxon>Actinomycetes</taxon>
        <taxon>Propionibacteriales</taxon>
        <taxon>Nocardioidaceae</taxon>
        <taxon>Nocardioides</taxon>
    </lineage>
</organism>
<dbReference type="PANTHER" id="PTHR43408:SF1">
    <property type="entry name" value="FMN REDUCTASE (NADPH)"/>
    <property type="match status" value="1"/>
</dbReference>
<reference evidence="6" key="1">
    <citation type="journal article" date="2019" name="Int. J. Syst. Evol. Microbiol.">
        <title>The Global Catalogue of Microorganisms (GCM) 10K type strain sequencing project: providing services to taxonomists for standard genome sequencing and annotation.</title>
        <authorList>
            <consortium name="The Broad Institute Genomics Platform"/>
            <consortium name="The Broad Institute Genome Sequencing Center for Infectious Disease"/>
            <person name="Wu L."/>
            <person name="Ma J."/>
        </authorList>
    </citation>
    <scope>NUCLEOTIDE SEQUENCE [LARGE SCALE GENOMIC DNA]</scope>
    <source>
        <strain evidence="6">JCM 16953</strain>
    </source>
</reference>
<accession>A0ABP7IJR6</accession>
<keyword evidence="6" id="KW-1185">Reference proteome</keyword>
<dbReference type="PANTHER" id="PTHR43408">
    <property type="entry name" value="FMN REDUCTASE (NADPH)"/>
    <property type="match status" value="1"/>
</dbReference>
<evidence type="ECO:0000256" key="2">
    <source>
        <dbReference type="ARBA" id="ARBA00022643"/>
    </source>
</evidence>